<evidence type="ECO:0000256" key="7">
    <source>
        <dbReference type="ARBA" id="ARBA00023014"/>
    </source>
</evidence>
<evidence type="ECO:0000256" key="2">
    <source>
        <dbReference type="ARBA" id="ARBA00022630"/>
    </source>
</evidence>
<keyword evidence="7" id="KW-0411">Iron-sulfur</keyword>
<dbReference type="InterPro" id="IPR016166">
    <property type="entry name" value="FAD-bd_PCMH"/>
</dbReference>
<dbReference type="Proteomes" id="UP000716004">
    <property type="component" value="Unassembled WGS sequence"/>
</dbReference>
<dbReference type="InterPro" id="IPR036318">
    <property type="entry name" value="FAD-bd_PCMH-like_sf"/>
</dbReference>
<dbReference type="Gene3D" id="1.10.1060.10">
    <property type="entry name" value="Alpha-helical ferredoxin"/>
    <property type="match status" value="1"/>
</dbReference>
<dbReference type="Pfam" id="PF13183">
    <property type="entry name" value="Fer4_8"/>
    <property type="match status" value="1"/>
</dbReference>
<evidence type="ECO:0000256" key="4">
    <source>
        <dbReference type="ARBA" id="ARBA00022737"/>
    </source>
</evidence>
<dbReference type="PROSITE" id="PS51379">
    <property type="entry name" value="4FE4S_FER_2"/>
    <property type="match status" value="1"/>
</dbReference>
<evidence type="ECO:0000256" key="5">
    <source>
        <dbReference type="ARBA" id="ARBA00022827"/>
    </source>
</evidence>
<dbReference type="Pfam" id="PF02754">
    <property type="entry name" value="CCG"/>
    <property type="match status" value="1"/>
</dbReference>
<keyword evidence="6" id="KW-0408">Iron</keyword>
<dbReference type="AlphaFoldDB" id="A0A8J7YLR1"/>
<keyword evidence="2" id="KW-0285">Flavoprotein</keyword>
<dbReference type="GO" id="GO:0051539">
    <property type="term" value="F:4 iron, 4 sulfur cluster binding"/>
    <property type="evidence" value="ECO:0007669"/>
    <property type="project" value="UniProtKB-KW"/>
</dbReference>
<evidence type="ECO:0000259" key="8">
    <source>
        <dbReference type="PROSITE" id="PS51379"/>
    </source>
</evidence>
<keyword evidence="5" id="KW-0274">FAD</keyword>
<name>A0A8J7YLR1_9ARCH</name>
<sequence>MAEDLKALTVEKWKAGRKELESRIRGRIADSQIQKSIYSTNAGLFEERPLAVITPENEDDIRTIIAFCRDNGIPVTARGAGTSVTDAALGRGVVLDLSRKMNSIISVDLEHNIVNVQAGITLDQLNRELAKYGRTLPLRPFKGMQCTAGGCIAVNAGGMLSGRFGRIAEMVETLRVVLSDGTAAECTTERGDITNEILNIAAGASGAQSPARLFIGSEGQTGIIVSAALRMTGIIPPLKVRAYFYRSLRECIDSAFSGKFAKAWSAIFMDALLMSALAYRLDSLAIPREAEGCIVAVGEGNALPRPEDNGAMSSLEIAVQPEALYSAVTDSIHTLSRPVPNGRYTVMVEGFRLGKNAAAFCNSIVGAAENSRTQKILFGECLSGTVYFRPFLNMAEENDRLKHSALLSELVEAAAGMDRGAQCENGMGMMLWNQFQRNGMLQFKSLQVAKTVVDPTGILNPCSPSYQIRSFRGSASAAERGRKNMLIWNLSDIQSVTGRGPLDFGEETDACHGCGECRTMSFLETQCPVYRSIGGEITSPRGMNNLIRSVYGGYPGNGIDRTSEEYAKSIYDYCVQCKMCVVECPSNVNTAKVLMEARARYVRDAGVKSVRRASKFFSDYEFYTVVASSVATLSNRLIRSRKVRSVLEHAFGVDRRRKIPDFDTRTFSEWFRRHESPPGPRGNVVYFSDIFANYFDSATGIATTALLEAMGYSVMYPRQRFTGLPLIYLGMLREARRYVFDNASFLYPYTSKGIKIVCSSPSAVMALRHDYLSVLDDDRARVLSTSVLDIAELLYSSVERKEFEPEMHPFNGVIHYFPSCHARALRNDRKTERLLRLIPSEGVDVIGEGCCGAGGSYGFAKETFSMSMDIGSRLFRTISSSIGEDELVVTEGEECALQIYQGTGRRVVSPVKLLASHLLQGHSGNVHTGRIPGRSQ</sequence>
<dbReference type="GO" id="GO:0071949">
    <property type="term" value="F:FAD binding"/>
    <property type="evidence" value="ECO:0007669"/>
    <property type="project" value="InterPro"/>
</dbReference>
<reference evidence="10" key="1">
    <citation type="submission" date="2021-04" db="EMBL/GenBank/DDBJ databases">
        <title>Genomic insights into ecological role and evolution of a novel Thermoplasmata order Candidatus Sysuiplasmatales.</title>
        <authorList>
            <person name="Yuan Y."/>
        </authorList>
    </citation>
    <scope>NUCLEOTIDE SEQUENCE</scope>
    <source>
        <strain evidence="10">YP2-bin.285</strain>
    </source>
</reference>
<keyword evidence="4" id="KW-0677">Repeat</keyword>
<dbReference type="PROSITE" id="PS51387">
    <property type="entry name" value="FAD_PCMH"/>
    <property type="match status" value="1"/>
</dbReference>
<keyword evidence="3" id="KW-0479">Metal-binding</keyword>
<dbReference type="InterPro" id="IPR016169">
    <property type="entry name" value="FAD-bd_PCMH_sub2"/>
</dbReference>
<dbReference type="SUPFAM" id="SSF55103">
    <property type="entry name" value="FAD-linked oxidases, C-terminal domain"/>
    <property type="match status" value="1"/>
</dbReference>
<dbReference type="InterPro" id="IPR017900">
    <property type="entry name" value="4Fe4S_Fe_S_CS"/>
</dbReference>
<dbReference type="SUPFAM" id="SSF46548">
    <property type="entry name" value="alpha-helical ferredoxin"/>
    <property type="match status" value="1"/>
</dbReference>
<dbReference type="PANTHER" id="PTHR32479">
    <property type="entry name" value="GLYCOLATE OXIDASE IRON-SULFUR SUBUNIT"/>
    <property type="match status" value="1"/>
</dbReference>
<dbReference type="InterPro" id="IPR009051">
    <property type="entry name" value="Helical_ferredxn"/>
</dbReference>
<dbReference type="PROSITE" id="PS00198">
    <property type="entry name" value="4FE4S_FER_1"/>
    <property type="match status" value="1"/>
</dbReference>
<evidence type="ECO:0000256" key="6">
    <source>
        <dbReference type="ARBA" id="ARBA00023004"/>
    </source>
</evidence>
<dbReference type="PANTHER" id="PTHR32479:SF19">
    <property type="entry name" value="ANAEROBIC GLYCEROL-3-PHOSPHATE DEHYDROGENASE SUBUNIT C"/>
    <property type="match status" value="1"/>
</dbReference>
<feature type="domain" description="FAD-binding PCMH-type" evidence="9">
    <location>
        <begin position="45"/>
        <end position="234"/>
    </location>
</feature>
<dbReference type="GO" id="GO:0016491">
    <property type="term" value="F:oxidoreductase activity"/>
    <property type="evidence" value="ECO:0007669"/>
    <property type="project" value="UniProtKB-ARBA"/>
</dbReference>
<accession>A0A8J7YLR1</accession>
<feature type="domain" description="4Fe-4S ferredoxin-type" evidence="8">
    <location>
        <begin position="565"/>
        <end position="594"/>
    </location>
</feature>
<proteinExistence type="predicted"/>
<dbReference type="SUPFAM" id="SSF56176">
    <property type="entry name" value="FAD-binding/transporter-associated domain-like"/>
    <property type="match status" value="1"/>
</dbReference>
<keyword evidence="1" id="KW-0004">4Fe-4S</keyword>
<dbReference type="InterPro" id="IPR016164">
    <property type="entry name" value="FAD-linked_Oxase-like_C"/>
</dbReference>
<protein>
    <submittedName>
        <fullName evidence="10">FAD-binding protein</fullName>
    </submittedName>
</protein>
<dbReference type="Pfam" id="PF01565">
    <property type="entry name" value="FAD_binding_4"/>
    <property type="match status" value="1"/>
</dbReference>
<dbReference type="GO" id="GO:0046872">
    <property type="term" value="F:metal ion binding"/>
    <property type="evidence" value="ECO:0007669"/>
    <property type="project" value="UniProtKB-KW"/>
</dbReference>
<dbReference type="EMBL" id="JAGVSJ010000029">
    <property type="protein sequence ID" value="MBX8632479.1"/>
    <property type="molecule type" value="Genomic_DNA"/>
</dbReference>
<dbReference type="Gene3D" id="3.30.465.10">
    <property type="match status" value="1"/>
</dbReference>
<comment type="caution">
    <text evidence="10">The sequence shown here is derived from an EMBL/GenBank/DDBJ whole genome shotgun (WGS) entry which is preliminary data.</text>
</comment>
<evidence type="ECO:0000259" key="9">
    <source>
        <dbReference type="PROSITE" id="PS51387"/>
    </source>
</evidence>
<organism evidence="10 11">
    <name type="scientific">Candidatus Sysuiplasma superficiale</name>
    <dbReference type="NCBI Taxonomy" id="2823368"/>
    <lineage>
        <taxon>Archaea</taxon>
        <taxon>Methanobacteriati</taxon>
        <taxon>Thermoplasmatota</taxon>
        <taxon>Thermoplasmata</taxon>
        <taxon>Candidatus Sysuiplasmatales</taxon>
        <taxon>Candidatus Sysuiplasmataceae</taxon>
        <taxon>Candidatus Sysuiplasma</taxon>
    </lineage>
</organism>
<dbReference type="InterPro" id="IPR017896">
    <property type="entry name" value="4Fe4S_Fe-S-bd"/>
</dbReference>
<dbReference type="InterPro" id="IPR006094">
    <property type="entry name" value="Oxid_FAD_bind_N"/>
</dbReference>
<evidence type="ECO:0000313" key="11">
    <source>
        <dbReference type="Proteomes" id="UP000716004"/>
    </source>
</evidence>
<evidence type="ECO:0000313" key="10">
    <source>
        <dbReference type="EMBL" id="MBX8632479.1"/>
    </source>
</evidence>
<evidence type="ECO:0000256" key="1">
    <source>
        <dbReference type="ARBA" id="ARBA00022485"/>
    </source>
</evidence>
<dbReference type="InterPro" id="IPR004017">
    <property type="entry name" value="Cys_rich_dom"/>
</dbReference>
<evidence type="ECO:0000256" key="3">
    <source>
        <dbReference type="ARBA" id="ARBA00022723"/>
    </source>
</evidence>
<gene>
    <name evidence="10" type="ORF">J9259_08215</name>
</gene>